<gene>
    <name evidence="2" type="ORF">EWH46_13855</name>
</gene>
<accession>A0A5C1Q3R5</accession>
<dbReference type="EMBL" id="CP035708">
    <property type="protein sequence ID" value="QEN01750.1"/>
    <property type="molecule type" value="Genomic_DNA"/>
</dbReference>
<evidence type="ECO:0000313" key="3">
    <source>
        <dbReference type="Proteomes" id="UP000323522"/>
    </source>
</evidence>
<dbReference type="InterPro" id="IPR021409">
    <property type="entry name" value="DUF3047"/>
</dbReference>
<dbReference type="OrthoDB" id="9775969at2"/>
<dbReference type="Proteomes" id="UP000323522">
    <property type="component" value="Chromosome"/>
</dbReference>
<organism evidence="2 3">
    <name type="scientific">Sphaerotilus sulfidivorans</name>
    <dbReference type="NCBI Taxonomy" id="639200"/>
    <lineage>
        <taxon>Bacteria</taxon>
        <taxon>Pseudomonadati</taxon>
        <taxon>Pseudomonadota</taxon>
        <taxon>Betaproteobacteria</taxon>
        <taxon>Burkholderiales</taxon>
        <taxon>Sphaerotilaceae</taxon>
        <taxon>Sphaerotilus</taxon>
    </lineage>
</organism>
<evidence type="ECO:0000256" key="1">
    <source>
        <dbReference type="SAM" id="MobiDB-lite"/>
    </source>
</evidence>
<protein>
    <submittedName>
        <fullName evidence="2">DUF3047 domain-containing protein</fullName>
    </submittedName>
</protein>
<proteinExistence type="predicted"/>
<reference evidence="2 3" key="1">
    <citation type="submission" date="2019-02" db="EMBL/GenBank/DDBJ databases">
        <title>Complete Genome Sequence and Methylome Analysis of Sphaerotilus natans subsp. sulfidivorans D-507.</title>
        <authorList>
            <person name="Fomenkov A."/>
            <person name="Gridneva E."/>
            <person name="Smolyakov D."/>
            <person name="Dubinina G."/>
            <person name="Vincze T."/>
            <person name="Grabovich M."/>
            <person name="Roberts R.J."/>
        </authorList>
    </citation>
    <scope>NUCLEOTIDE SEQUENCE [LARGE SCALE GENOMIC DNA]</scope>
    <source>
        <strain evidence="2 3">D-507</strain>
    </source>
</reference>
<sequence>MAPLPMTMILSRGRLVLAAISLVLAGCAGLPSAVERPASLPEDPQSPVVATDAGGMQRLPGKRETLYRPAQRLGQPCLHARAERSASLWRMRLQAPRTEARLLRFSWWAADLDERATVAQADSDDAVARVVLAFDGDLSRLNARNRMLFDLAHTLTGEMPPYATLMYVWDAQAPVGSVIVSSRSDRIRKIVVESGRGQLNGWRHYERDVRADFERAFGEPSGPLTSLAYMTDADNTQGRAEACYGPARLF</sequence>
<evidence type="ECO:0000313" key="2">
    <source>
        <dbReference type="EMBL" id="QEN01750.1"/>
    </source>
</evidence>
<dbReference type="AlphaFoldDB" id="A0A5C1Q3R5"/>
<dbReference type="Pfam" id="PF11249">
    <property type="entry name" value="DUF3047"/>
    <property type="match status" value="1"/>
</dbReference>
<dbReference type="KEGG" id="snn:EWH46_13855"/>
<name>A0A5C1Q3R5_9BURK</name>
<feature type="region of interest" description="Disordered" evidence="1">
    <location>
        <begin position="36"/>
        <end position="55"/>
    </location>
</feature>